<dbReference type="GO" id="GO:0045505">
    <property type="term" value="F:dynein intermediate chain binding"/>
    <property type="evidence" value="ECO:0007669"/>
    <property type="project" value="InterPro"/>
</dbReference>
<dbReference type="Proteomes" id="UP000515152">
    <property type="component" value="Chromosome 9"/>
</dbReference>
<dbReference type="Gene3D" id="3.40.50.300">
    <property type="entry name" value="P-loop containing nucleotide triphosphate hydrolases"/>
    <property type="match status" value="2"/>
</dbReference>
<feature type="compositionally biased region" description="Polar residues" evidence="2">
    <location>
        <begin position="368"/>
        <end position="381"/>
    </location>
</feature>
<dbReference type="Pfam" id="PF12780">
    <property type="entry name" value="AAA_8"/>
    <property type="match status" value="1"/>
</dbReference>
<evidence type="ECO:0000256" key="2">
    <source>
        <dbReference type="SAM" id="MobiDB-lite"/>
    </source>
</evidence>
<dbReference type="AlphaFoldDB" id="A0A6P8FRT2"/>
<dbReference type="GO" id="GO:0030317">
    <property type="term" value="P:flagellated sperm motility"/>
    <property type="evidence" value="ECO:0007669"/>
    <property type="project" value="TreeGrafter"/>
</dbReference>
<evidence type="ECO:0000256" key="1">
    <source>
        <dbReference type="ARBA" id="ARBA00008887"/>
    </source>
</evidence>
<dbReference type="GO" id="GO:0036156">
    <property type="term" value="C:inner dynein arm"/>
    <property type="evidence" value="ECO:0007669"/>
    <property type="project" value="TreeGrafter"/>
</dbReference>
<accession>A0A6P8FRT2</accession>
<dbReference type="GO" id="GO:0036126">
    <property type="term" value="C:sperm flagellum"/>
    <property type="evidence" value="ECO:0007669"/>
    <property type="project" value="TreeGrafter"/>
</dbReference>
<feature type="region of interest" description="Disordered" evidence="2">
    <location>
        <begin position="322"/>
        <end position="384"/>
    </location>
</feature>
<dbReference type="InterPro" id="IPR027417">
    <property type="entry name" value="P-loop_NTPase"/>
</dbReference>
<feature type="compositionally biased region" description="Basic residues" evidence="2">
    <location>
        <begin position="342"/>
        <end position="355"/>
    </location>
</feature>
<dbReference type="InterPro" id="IPR026983">
    <property type="entry name" value="DHC"/>
</dbReference>
<protein>
    <submittedName>
        <fullName evidence="5">Dynein heavy chain domain-containing protein 1-like</fullName>
    </submittedName>
</protein>
<dbReference type="GeneID" id="116221819"/>
<gene>
    <name evidence="5" type="primary">LOC116221819</name>
</gene>
<dbReference type="GO" id="GO:0008569">
    <property type="term" value="F:minus-end-directed microtubule motor activity"/>
    <property type="evidence" value="ECO:0007669"/>
    <property type="project" value="TreeGrafter"/>
</dbReference>
<evidence type="ECO:0000313" key="5">
    <source>
        <dbReference type="RefSeq" id="XP_031429194.1"/>
    </source>
</evidence>
<comment type="similarity">
    <text evidence="1">Belongs to the dynein heavy chain family.</text>
</comment>
<dbReference type="Pfam" id="PF12775">
    <property type="entry name" value="AAA_7"/>
    <property type="match status" value="1"/>
</dbReference>
<dbReference type="RefSeq" id="XP_031429194.1">
    <property type="nucleotide sequence ID" value="XM_031573334.2"/>
</dbReference>
<organism evidence="4 5">
    <name type="scientific">Clupea harengus</name>
    <name type="common">Atlantic herring</name>
    <dbReference type="NCBI Taxonomy" id="7950"/>
    <lineage>
        <taxon>Eukaryota</taxon>
        <taxon>Metazoa</taxon>
        <taxon>Chordata</taxon>
        <taxon>Craniata</taxon>
        <taxon>Vertebrata</taxon>
        <taxon>Euteleostomi</taxon>
        <taxon>Actinopterygii</taxon>
        <taxon>Neopterygii</taxon>
        <taxon>Teleostei</taxon>
        <taxon>Clupei</taxon>
        <taxon>Clupeiformes</taxon>
        <taxon>Clupeoidei</taxon>
        <taxon>Clupeidae</taxon>
        <taxon>Clupea</taxon>
    </lineage>
</organism>
<feature type="domain" description="Dynein heavy chain AAA module D4" evidence="3">
    <location>
        <begin position="490"/>
        <end position="611"/>
    </location>
</feature>
<name>A0A6P8FRT2_CLUHA</name>
<dbReference type="KEGG" id="char:116221819"/>
<sequence length="623" mass="69763">MRQSPVETIGKSMKQAGLLLFIDDLHEAPCDASGKESMALEMLRQCISRCGIMSTDGYQFKSFRSGAVCYFGTCSIPGRGRSNGNKISERLTRQFSILALPSLEADILFSFHSSHLQHWLMEFPSASRSPDMAKCIISATLDLYQAVCKNFCPRTNRPLIFFSVHDLQKVFQGMFLWSPRAAVRQINQKSYCLRAVLPCSAQPIFSPAVLGPAANVLNITRLWMHECLRTFGDRLGSEEDIQTFVKLLTETSEVHFGRRLAVEPQADEVDTSKSACPSPHAGYVRANSTDSNQKQTEDLSSIIKPLNKSDLSNKVESVEKSLFGSSESGSGSEEETCGEKPVKKHKKKTLKRRRYVDRGNKAGDLQEDQPNTKCHTPQMPTTLKPLKSPVLRKLHKTDGKPNTYKVPDDSVPPLQLLKDMEATIHNATFGPELLEPLSSISQQHNFKRNSVYMERDLDMLVQQLALTVKSKEEEEKAEFNDQWTCTARYVIHKPRVRQLSHILRVLLIHGGHGALFRAAKGTGRKTTVRLAALLSGYKLMEIHAGNEGKFREMLKDAGSLSGVHGIKIIFLVHENISQTVMDELLIVMASGTFPDLYSEDDLKNLIQRITSVNRLKDDQALDK</sequence>
<dbReference type="Gene3D" id="1.20.920.30">
    <property type="match status" value="1"/>
</dbReference>
<evidence type="ECO:0000313" key="4">
    <source>
        <dbReference type="Proteomes" id="UP000515152"/>
    </source>
</evidence>
<proteinExistence type="inferred from homology"/>
<dbReference type="PANTHER" id="PTHR10676">
    <property type="entry name" value="DYNEIN HEAVY CHAIN FAMILY PROTEIN"/>
    <property type="match status" value="1"/>
</dbReference>
<keyword evidence="4" id="KW-1185">Reference proteome</keyword>
<feature type="compositionally biased region" description="Low complexity" evidence="2">
    <location>
        <begin position="322"/>
        <end position="331"/>
    </location>
</feature>
<feature type="region of interest" description="Disordered" evidence="2">
    <location>
        <begin position="267"/>
        <end position="298"/>
    </location>
</feature>
<dbReference type="GO" id="GO:0051959">
    <property type="term" value="F:dynein light intermediate chain binding"/>
    <property type="evidence" value="ECO:0007669"/>
    <property type="project" value="InterPro"/>
</dbReference>
<reference evidence="5" key="1">
    <citation type="submission" date="2025-08" db="UniProtKB">
        <authorList>
            <consortium name="RefSeq"/>
        </authorList>
    </citation>
    <scope>IDENTIFICATION</scope>
</reference>
<dbReference type="PANTHER" id="PTHR10676:SF359">
    <property type="entry name" value="DYNEIN HEAVY CHAIN DOMAIN-CONTAINING PROTEIN 1"/>
    <property type="match status" value="1"/>
</dbReference>
<evidence type="ECO:0000259" key="3">
    <source>
        <dbReference type="Pfam" id="PF12780"/>
    </source>
</evidence>
<dbReference type="OrthoDB" id="5986589at2759"/>
<dbReference type="InterPro" id="IPR024317">
    <property type="entry name" value="Dynein_heavy_chain_D4_dom"/>
</dbReference>